<proteinExistence type="predicted"/>
<reference evidence="3 4" key="1">
    <citation type="submission" date="2024-06" db="EMBL/GenBank/DDBJ databases">
        <authorList>
            <person name="Lee S.D."/>
        </authorList>
    </citation>
    <scope>NUCLEOTIDE SEQUENCE [LARGE SCALE GENOMIC DNA]</scope>
    <source>
        <strain evidence="3 4">N1-10</strain>
    </source>
</reference>
<dbReference type="Proteomes" id="UP001592581">
    <property type="component" value="Unassembled WGS sequence"/>
</dbReference>
<gene>
    <name evidence="3" type="ORF">ABUW04_19875</name>
</gene>
<feature type="transmembrane region" description="Helical" evidence="2">
    <location>
        <begin position="186"/>
        <end position="207"/>
    </location>
</feature>
<feature type="transmembrane region" description="Helical" evidence="2">
    <location>
        <begin position="214"/>
        <end position="232"/>
    </location>
</feature>
<evidence type="ECO:0000313" key="4">
    <source>
        <dbReference type="Proteomes" id="UP001592581"/>
    </source>
</evidence>
<feature type="transmembrane region" description="Helical" evidence="2">
    <location>
        <begin position="45"/>
        <end position="64"/>
    </location>
</feature>
<dbReference type="RefSeq" id="WP_380566000.1">
    <property type="nucleotide sequence ID" value="NZ_JBEUKS010000007.1"/>
</dbReference>
<keyword evidence="2" id="KW-0472">Membrane</keyword>
<keyword evidence="2" id="KW-0812">Transmembrane</keyword>
<evidence type="ECO:0000256" key="2">
    <source>
        <dbReference type="SAM" id="Phobius"/>
    </source>
</evidence>
<keyword evidence="4" id="KW-1185">Reference proteome</keyword>
<organism evidence="3 4">
    <name type="scientific">Streptacidiphilus jeojiensis</name>
    <dbReference type="NCBI Taxonomy" id="3229225"/>
    <lineage>
        <taxon>Bacteria</taxon>
        <taxon>Bacillati</taxon>
        <taxon>Actinomycetota</taxon>
        <taxon>Actinomycetes</taxon>
        <taxon>Kitasatosporales</taxon>
        <taxon>Streptomycetaceae</taxon>
        <taxon>Streptacidiphilus</taxon>
    </lineage>
</organism>
<evidence type="ECO:0000313" key="3">
    <source>
        <dbReference type="EMBL" id="MFC1440518.1"/>
    </source>
</evidence>
<feature type="transmembrane region" description="Helical" evidence="2">
    <location>
        <begin position="277"/>
        <end position="296"/>
    </location>
</feature>
<feature type="transmembrane region" description="Helical" evidence="2">
    <location>
        <begin position="102"/>
        <end position="121"/>
    </location>
</feature>
<sequence>MSSTLTTPDRTPDRPTPAAPAEPAARFRDLVTAEWVKLWTLRSTYLIVVVTVLACIAIDVNAVHNDLTYIDHPFVPRGQLLRGATTSSRVLYDPLGSSLNKIARDLMMIAFGSLGAMTVFGEYSSGLVRTTFAAVPDRRSVVAAKLFVVVTVTTLAGLAVSAISFFVAQGMLASRHLGLSIGSPGALQAVAAFALIAPVAAVVGMALAALIRHAAGSVIAVVGVLLLLPMFFGGDRYKLLKQIGNCMPLTALERLKIDPDPALHQDLGKYAPTITTAWTVLATWALISAVVALVVVRRRDV</sequence>
<feature type="region of interest" description="Disordered" evidence="1">
    <location>
        <begin position="1"/>
        <end position="22"/>
    </location>
</feature>
<dbReference type="EMBL" id="JBEUKS010000007">
    <property type="protein sequence ID" value="MFC1440518.1"/>
    <property type="molecule type" value="Genomic_DNA"/>
</dbReference>
<evidence type="ECO:0000256" key="1">
    <source>
        <dbReference type="SAM" id="MobiDB-lite"/>
    </source>
</evidence>
<keyword evidence="2" id="KW-1133">Transmembrane helix</keyword>
<feature type="transmembrane region" description="Helical" evidence="2">
    <location>
        <begin position="142"/>
        <end position="166"/>
    </location>
</feature>
<comment type="caution">
    <text evidence="3">The sequence shown here is derived from an EMBL/GenBank/DDBJ whole genome shotgun (WGS) entry which is preliminary data.</text>
</comment>
<accession>A0ABV6XR23</accession>
<name>A0ABV6XR23_9ACTN</name>
<protein>
    <submittedName>
        <fullName evidence="3">ABC transporter permease</fullName>
    </submittedName>
</protein>